<dbReference type="EMBL" id="VSDQ01000729">
    <property type="protein sequence ID" value="TYA69828.1"/>
    <property type="molecule type" value="Genomic_DNA"/>
</dbReference>
<dbReference type="RefSeq" id="WP_148545098.1">
    <property type="nucleotide sequence ID" value="NZ_VSDQ01000729.1"/>
</dbReference>
<dbReference type="AlphaFoldDB" id="A0A5D0HEN5"/>
<organism evidence="1 2">
    <name type="scientific">Seonamhaeicola marinus</name>
    <dbReference type="NCBI Taxonomy" id="1912246"/>
    <lineage>
        <taxon>Bacteria</taxon>
        <taxon>Pseudomonadati</taxon>
        <taxon>Bacteroidota</taxon>
        <taxon>Flavobacteriia</taxon>
        <taxon>Flavobacteriales</taxon>
        <taxon>Flavobacteriaceae</taxon>
    </lineage>
</organism>
<proteinExistence type="predicted"/>
<name>A0A5D0HEN5_9FLAO</name>
<accession>A0A5D0HEN5</accession>
<reference evidence="1 2" key="1">
    <citation type="submission" date="2019-08" db="EMBL/GenBank/DDBJ databases">
        <title>Seonamhaeicola sediminis sp. nov., isolated from marine sediment.</title>
        <authorList>
            <person name="Cao W.R."/>
        </authorList>
    </citation>
    <scope>NUCLEOTIDE SEQUENCE [LARGE SCALE GENOMIC DNA]</scope>
    <source>
        <strain evidence="1 2">B011</strain>
    </source>
</reference>
<sequence length="89" mass="10445">MEKQKKGLLFVSCEEAQHICDKAQYDEASLFDKIKLNIRLSWCKVTRAYYKRNVKLTEKIKESDVDCLTPECKENMKKELNKAIQEQAS</sequence>
<evidence type="ECO:0000313" key="1">
    <source>
        <dbReference type="EMBL" id="TYA69828.1"/>
    </source>
</evidence>
<evidence type="ECO:0000313" key="2">
    <source>
        <dbReference type="Proteomes" id="UP000323930"/>
    </source>
</evidence>
<gene>
    <name evidence="1" type="ORF">FUA24_21270</name>
</gene>
<protein>
    <recommendedName>
        <fullName evidence="3">Glycine dehydrogenase</fullName>
    </recommendedName>
</protein>
<dbReference type="Proteomes" id="UP000323930">
    <property type="component" value="Unassembled WGS sequence"/>
</dbReference>
<dbReference type="OrthoDB" id="1262821at2"/>
<evidence type="ECO:0008006" key="3">
    <source>
        <dbReference type="Google" id="ProtNLM"/>
    </source>
</evidence>
<comment type="caution">
    <text evidence="1">The sequence shown here is derived from an EMBL/GenBank/DDBJ whole genome shotgun (WGS) entry which is preliminary data.</text>
</comment>
<keyword evidence="2" id="KW-1185">Reference proteome</keyword>